<protein>
    <submittedName>
        <fullName evidence="1">14073_t:CDS:1</fullName>
    </submittedName>
</protein>
<organism evidence="1 2">
    <name type="scientific">Racocetra persica</name>
    <dbReference type="NCBI Taxonomy" id="160502"/>
    <lineage>
        <taxon>Eukaryota</taxon>
        <taxon>Fungi</taxon>
        <taxon>Fungi incertae sedis</taxon>
        <taxon>Mucoromycota</taxon>
        <taxon>Glomeromycotina</taxon>
        <taxon>Glomeromycetes</taxon>
        <taxon>Diversisporales</taxon>
        <taxon>Gigasporaceae</taxon>
        <taxon>Racocetra</taxon>
    </lineage>
</organism>
<evidence type="ECO:0000313" key="1">
    <source>
        <dbReference type="EMBL" id="CAG8703195.1"/>
    </source>
</evidence>
<reference evidence="1" key="1">
    <citation type="submission" date="2021-06" db="EMBL/GenBank/DDBJ databases">
        <authorList>
            <person name="Kallberg Y."/>
            <person name="Tangrot J."/>
            <person name="Rosling A."/>
        </authorList>
    </citation>
    <scope>NUCLEOTIDE SEQUENCE</scope>
    <source>
        <strain evidence="1">MA461A</strain>
    </source>
</reference>
<sequence>MVTCGSYLIQNLQLNFNNTAFEHYRCAAHVINLAVSRSIEASSINKSFFKSYFEKVKVCYRQNQPPKTPLDELNNYLELPPEENTDPLMW</sequence>
<proteinExistence type="predicted"/>
<name>A0ACA9PHV0_9GLOM</name>
<dbReference type="Proteomes" id="UP000789920">
    <property type="component" value="Unassembled WGS sequence"/>
</dbReference>
<evidence type="ECO:0000313" key="2">
    <source>
        <dbReference type="Proteomes" id="UP000789920"/>
    </source>
</evidence>
<dbReference type="EMBL" id="CAJVQC010019718">
    <property type="protein sequence ID" value="CAG8703195.1"/>
    <property type="molecule type" value="Genomic_DNA"/>
</dbReference>
<gene>
    <name evidence="1" type="ORF">RPERSI_LOCUS10120</name>
</gene>
<comment type="caution">
    <text evidence="1">The sequence shown here is derived from an EMBL/GenBank/DDBJ whole genome shotgun (WGS) entry which is preliminary data.</text>
</comment>
<accession>A0ACA9PHV0</accession>
<keyword evidence="2" id="KW-1185">Reference proteome</keyword>